<dbReference type="InterPro" id="IPR025326">
    <property type="entry name" value="DUF4232"/>
</dbReference>
<comment type="caution">
    <text evidence="4">The sequence shown here is derived from an EMBL/GenBank/DDBJ whole genome shotgun (WGS) entry which is preliminary data.</text>
</comment>
<dbReference type="OrthoDB" id="3268346at2"/>
<evidence type="ECO:0000256" key="1">
    <source>
        <dbReference type="SAM" id="MobiDB-lite"/>
    </source>
</evidence>
<dbReference type="Proteomes" id="UP000295674">
    <property type="component" value="Unassembled WGS sequence"/>
</dbReference>
<gene>
    <name evidence="4" type="ORF">E1181_22250</name>
</gene>
<keyword evidence="5" id="KW-1185">Reference proteome</keyword>
<evidence type="ECO:0000313" key="5">
    <source>
        <dbReference type="Proteomes" id="UP000295674"/>
    </source>
</evidence>
<sequence length="218" mass="22551">MTRKRIILAATAALLTVGLSACEEDGATSSSRVVGGSSPEPPTHSEATGSTPAAEVPPPAETTTSKTEADPAPQTRLCEVGDLAATVEYVDAGAGTVHHALRFTNSGSSTCEIQGFAGVSYVGGDDGHQIGRPAYREGSKGPAVILQPGGQAWAPLAAPRTENYDSATCRPEEARGLRIYPPQEYDSMFVPLTGTACANPDLPGEQLKIKTLQPGSPY</sequence>
<dbReference type="Pfam" id="PF14016">
    <property type="entry name" value="DUF4232"/>
    <property type="match status" value="1"/>
</dbReference>
<keyword evidence="2" id="KW-0732">Signal</keyword>
<feature type="domain" description="DUF4232" evidence="3">
    <location>
        <begin position="78"/>
        <end position="212"/>
    </location>
</feature>
<dbReference type="EMBL" id="SMKS01000046">
    <property type="protein sequence ID" value="TDD02709.1"/>
    <property type="molecule type" value="Genomic_DNA"/>
</dbReference>
<evidence type="ECO:0000259" key="3">
    <source>
        <dbReference type="Pfam" id="PF14016"/>
    </source>
</evidence>
<accession>A0A4R4VBD6</accession>
<feature type="region of interest" description="Disordered" evidence="1">
    <location>
        <begin position="25"/>
        <end position="75"/>
    </location>
</feature>
<organism evidence="4 5">
    <name type="scientific">Saccharopolyspora terrae</name>
    <dbReference type="NCBI Taxonomy" id="2530384"/>
    <lineage>
        <taxon>Bacteria</taxon>
        <taxon>Bacillati</taxon>
        <taxon>Actinomycetota</taxon>
        <taxon>Actinomycetes</taxon>
        <taxon>Pseudonocardiales</taxon>
        <taxon>Pseudonocardiaceae</taxon>
        <taxon>Saccharopolyspora</taxon>
    </lineage>
</organism>
<evidence type="ECO:0000256" key="2">
    <source>
        <dbReference type="SAM" id="SignalP"/>
    </source>
</evidence>
<dbReference type="RefSeq" id="WP_132677590.1">
    <property type="nucleotide sequence ID" value="NZ_SMKS01000046.1"/>
</dbReference>
<name>A0A4R4VBD6_9PSEU</name>
<dbReference type="PROSITE" id="PS51257">
    <property type="entry name" value="PROKAR_LIPOPROTEIN"/>
    <property type="match status" value="1"/>
</dbReference>
<evidence type="ECO:0000313" key="4">
    <source>
        <dbReference type="EMBL" id="TDD02709.1"/>
    </source>
</evidence>
<dbReference type="AlphaFoldDB" id="A0A4R4VBD6"/>
<proteinExistence type="predicted"/>
<feature type="signal peptide" evidence="2">
    <location>
        <begin position="1"/>
        <end position="21"/>
    </location>
</feature>
<feature type="chain" id="PRO_5038479716" evidence="2">
    <location>
        <begin position="22"/>
        <end position="218"/>
    </location>
</feature>
<reference evidence="4 5" key="1">
    <citation type="submission" date="2019-03" db="EMBL/GenBank/DDBJ databases">
        <title>Draft genome sequences of novel Actinobacteria.</title>
        <authorList>
            <person name="Sahin N."/>
            <person name="Ay H."/>
            <person name="Saygin H."/>
        </authorList>
    </citation>
    <scope>NUCLEOTIDE SEQUENCE [LARGE SCALE GENOMIC DNA]</scope>
    <source>
        <strain evidence="4 5">16K309</strain>
    </source>
</reference>
<protein>
    <submittedName>
        <fullName evidence="4">DUF4232 domain-containing protein</fullName>
    </submittedName>
</protein>